<dbReference type="OrthoDB" id="10041339at2759"/>
<evidence type="ECO:0000256" key="9">
    <source>
        <dbReference type="ARBA" id="ARBA00023329"/>
    </source>
</evidence>
<evidence type="ECO:0000313" key="12">
    <source>
        <dbReference type="EMBL" id="CAF1150599.1"/>
    </source>
</evidence>
<dbReference type="PANTHER" id="PTHR31671:SF3">
    <property type="entry name" value="DIABETES AND OBESITY REGULATED, ISOFORM G"/>
    <property type="match status" value="1"/>
</dbReference>
<dbReference type="Proteomes" id="UP000681722">
    <property type="component" value="Unassembled WGS sequence"/>
</dbReference>
<evidence type="ECO:0000256" key="7">
    <source>
        <dbReference type="ARBA" id="ARBA00023163"/>
    </source>
</evidence>
<dbReference type="GO" id="GO:0016604">
    <property type="term" value="C:nuclear body"/>
    <property type="evidence" value="ECO:0007669"/>
    <property type="project" value="UniProtKB-SubCell"/>
</dbReference>
<name>A0A814SXS9_9BILA</name>
<reference evidence="12" key="1">
    <citation type="submission" date="2021-02" db="EMBL/GenBank/DDBJ databases">
        <authorList>
            <person name="Nowell W R."/>
        </authorList>
    </citation>
    <scope>NUCLEOTIDE SEQUENCE</scope>
</reference>
<dbReference type="GO" id="GO:0005776">
    <property type="term" value="C:autophagosome"/>
    <property type="evidence" value="ECO:0007669"/>
    <property type="project" value="UniProtKB-SubCell"/>
</dbReference>
<dbReference type="EMBL" id="CAJOBC010006882">
    <property type="protein sequence ID" value="CAF3914160.1"/>
    <property type="molecule type" value="Genomic_DNA"/>
</dbReference>
<evidence type="ECO:0000256" key="5">
    <source>
        <dbReference type="ARBA" id="ARBA00023015"/>
    </source>
</evidence>
<evidence type="ECO:0000256" key="3">
    <source>
        <dbReference type="ARBA" id="ARBA00022490"/>
    </source>
</evidence>
<keyword evidence="14" id="KW-1185">Reference proteome</keyword>
<keyword evidence="6" id="KW-0010">Activator</keyword>
<evidence type="ECO:0000313" key="14">
    <source>
        <dbReference type="Proteomes" id="UP000663829"/>
    </source>
</evidence>
<evidence type="ECO:0000256" key="1">
    <source>
        <dbReference type="ARBA" id="ARBA00004419"/>
    </source>
</evidence>
<dbReference type="PANTHER" id="PTHR31671">
    <property type="entry name" value="DIABETES AND OBESITY REGULATED, ISOFORM G"/>
    <property type="match status" value="1"/>
</dbReference>
<feature type="compositionally biased region" description="Polar residues" evidence="11">
    <location>
        <begin position="121"/>
        <end position="132"/>
    </location>
</feature>
<dbReference type="Proteomes" id="UP000663829">
    <property type="component" value="Unassembled WGS sequence"/>
</dbReference>
<organism evidence="12 14">
    <name type="scientific">Didymodactylos carnosus</name>
    <dbReference type="NCBI Taxonomy" id="1234261"/>
    <lineage>
        <taxon>Eukaryota</taxon>
        <taxon>Metazoa</taxon>
        <taxon>Spiralia</taxon>
        <taxon>Gnathifera</taxon>
        <taxon>Rotifera</taxon>
        <taxon>Eurotatoria</taxon>
        <taxon>Bdelloidea</taxon>
        <taxon>Philodinida</taxon>
        <taxon>Philodinidae</taxon>
        <taxon>Didymodactylos</taxon>
    </lineage>
</organism>
<evidence type="ECO:0000256" key="2">
    <source>
        <dbReference type="ARBA" id="ARBA00004514"/>
    </source>
</evidence>
<dbReference type="EMBL" id="CAJNOQ010006882">
    <property type="protein sequence ID" value="CAF1150599.1"/>
    <property type="molecule type" value="Genomic_DNA"/>
</dbReference>
<dbReference type="InterPro" id="IPR029431">
    <property type="entry name" value="TP53INP"/>
</dbReference>
<accession>A0A814SXS9</accession>
<keyword evidence="5" id="KW-0805">Transcription regulation</keyword>
<keyword evidence="8" id="KW-0539">Nucleus</keyword>
<evidence type="ECO:0000256" key="6">
    <source>
        <dbReference type="ARBA" id="ARBA00023159"/>
    </source>
</evidence>
<feature type="region of interest" description="Disordered" evidence="11">
    <location>
        <begin position="178"/>
        <end position="203"/>
    </location>
</feature>
<feature type="compositionally biased region" description="Low complexity" evidence="11">
    <location>
        <begin position="139"/>
        <end position="162"/>
    </location>
</feature>
<evidence type="ECO:0000256" key="4">
    <source>
        <dbReference type="ARBA" id="ARBA00023006"/>
    </source>
</evidence>
<evidence type="ECO:0000313" key="13">
    <source>
        <dbReference type="EMBL" id="CAF3914160.1"/>
    </source>
</evidence>
<sequence>MNAQTFKKQTRLSSTNFVEDDWVLVGDNGVVTNRVVDKMSCTLDSDEMHNSWIATPPLSVPVALQASIPLNPIDNLLIEHPSMSVYEQITRPRRRRKVENKNPINENDVDSQQEPDDKSDITFSIQVSQSSTNEHRSLSKSSSTSNNDISSHLSKLNASDTSTSISSSLYHYHRRRTHIHNRKSSSKTKSKQNDEQPFVQRSQKSISTLHHTRGTNSIRALQQPHQRTLCH</sequence>
<protein>
    <submittedName>
        <fullName evidence="12">Uncharacterized protein</fullName>
    </submittedName>
</protein>
<dbReference type="GO" id="GO:0045893">
    <property type="term" value="P:positive regulation of DNA-templated transcription"/>
    <property type="evidence" value="ECO:0007669"/>
    <property type="project" value="TreeGrafter"/>
</dbReference>
<proteinExistence type="predicted"/>
<dbReference type="Pfam" id="PF14839">
    <property type="entry name" value="DOR"/>
    <property type="match status" value="1"/>
</dbReference>
<evidence type="ECO:0000256" key="11">
    <source>
        <dbReference type="SAM" id="MobiDB-lite"/>
    </source>
</evidence>
<dbReference type="AlphaFoldDB" id="A0A814SXS9"/>
<feature type="compositionally biased region" description="Basic residues" evidence="11">
    <location>
        <begin position="178"/>
        <end position="190"/>
    </location>
</feature>
<comment type="caution">
    <text evidence="12">The sequence shown here is derived from an EMBL/GenBank/DDBJ whole genome shotgun (WGS) entry which is preliminary data.</text>
</comment>
<evidence type="ECO:0000256" key="10">
    <source>
        <dbReference type="ARBA" id="ARBA00034306"/>
    </source>
</evidence>
<dbReference type="GO" id="GO:0031410">
    <property type="term" value="C:cytoplasmic vesicle"/>
    <property type="evidence" value="ECO:0007669"/>
    <property type="project" value="UniProtKB-KW"/>
</dbReference>
<keyword evidence="4" id="KW-0072">Autophagy</keyword>
<keyword evidence="7" id="KW-0804">Transcription</keyword>
<feature type="region of interest" description="Disordered" evidence="11">
    <location>
        <begin position="89"/>
        <end position="162"/>
    </location>
</feature>
<keyword evidence="9" id="KW-0968">Cytoplasmic vesicle</keyword>
<gene>
    <name evidence="12" type="ORF">GPM918_LOCUS21161</name>
    <name evidence="13" type="ORF">SRO942_LOCUS21158</name>
</gene>
<keyword evidence="3" id="KW-0963">Cytoplasm</keyword>
<evidence type="ECO:0000256" key="8">
    <source>
        <dbReference type="ARBA" id="ARBA00023242"/>
    </source>
</evidence>
<dbReference type="GO" id="GO:0005829">
    <property type="term" value="C:cytosol"/>
    <property type="evidence" value="ECO:0007669"/>
    <property type="project" value="UniProtKB-SubCell"/>
</dbReference>
<dbReference type="GO" id="GO:0000045">
    <property type="term" value="P:autophagosome assembly"/>
    <property type="evidence" value="ECO:0007669"/>
    <property type="project" value="TreeGrafter"/>
</dbReference>
<comment type="subcellular location">
    <subcellularLocation>
        <location evidence="2">Cytoplasm</location>
        <location evidence="2">Cytosol</location>
    </subcellularLocation>
    <subcellularLocation>
        <location evidence="1">Cytoplasmic vesicle</location>
        <location evidence="1">Autophagosome</location>
    </subcellularLocation>
    <subcellularLocation>
        <location evidence="10">Nucleus</location>
        <location evidence="10">Nuclear body</location>
    </subcellularLocation>
</comment>